<dbReference type="Pfam" id="PF25942">
    <property type="entry name" value="Ig_halo"/>
    <property type="match status" value="1"/>
</dbReference>
<feature type="domain" description="Ig-like" evidence="2">
    <location>
        <begin position="70"/>
        <end position="130"/>
    </location>
</feature>
<dbReference type="EMBL" id="CP039139">
    <property type="protein sequence ID" value="QCQ76084.1"/>
    <property type="molecule type" value="Genomic_DNA"/>
</dbReference>
<dbReference type="PROSITE" id="PS51257">
    <property type="entry name" value="PROKAR_LIPOPROTEIN"/>
    <property type="match status" value="1"/>
</dbReference>
<organism evidence="4 6">
    <name type="scientific">Haloferax mediterranei (strain ATCC 33500 / DSM 1411 / JCM 8866 / NBRC 14739 / NCIMB 2177 / R-4)</name>
    <name type="common">Halobacterium mediterranei</name>
    <dbReference type="NCBI Taxonomy" id="523841"/>
    <lineage>
        <taxon>Archaea</taxon>
        <taxon>Methanobacteriati</taxon>
        <taxon>Methanobacteriota</taxon>
        <taxon>Stenosarchaea group</taxon>
        <taxon>Halobacteria</taxon>
        <taxon>Halobacteriales</taxon>
        <taxon>Haloferacaceae</taxon>
        <taxon>Haloferax</taxon>
    </lineage>
</organism>
<evidence type="ECO:0000313" key="3">
    <source>
        <dbReference type="EMBL" id="AHZ23844.1"/>
    </source>
</evidence>
<dbReference type="Proteomes" id="UP000299011">
    <property type="component" value="Chromosome"/>
</dbReference>
<gene>
    <name evidence="3" type="ORF">BM92_14855</name>
    <name evidence="4" type="ORF">C439_15825</name>
    <name evidence="5" type="ORF">E6P09_12720</name>
</gene>
<dbReference type="Proteomes" id="UP000027075">
    <property type="component" value="Chromosome"/>
</dbReference>
<evidence type="ECO:0000313" key="7">
    <source>
        <dbReference type="Proteomes" id="UP000027075"/>
    </source>
</evidence>
<dbReference type="RefSeq" id="WP_004060292.1">
    <property type="nucleotide sequence ID" value="NC_017941.2"/>
</dbReference>
<feature type="region of interest" description="Disordered" evidence="1">
    <location>
        <begin position="22"/>
        <end position="67"/>
    </location>
</feature>
<reference evidence="5 8" key="3">
    <citation type="submission" date="2019-04" db="EMBL/GenBank/DDBJ databases">
        <title>Methylomes of two halophilic Archaea, Haloarcula marismortui and Haloferax mediterranei.</title>
        <authorList>
            <person name="DasSarma S."/>
            <person name="DasSarma P."/>
            <person name="DasSarma S."/>
            <person name="Fomenkov A."/>
            <person name="Vincze T."/>
            <person name="Anton B.P."/>
            <person name="Roberts R.J."/>
        </authorList>
    </citation>
    <scope>NUCLEOTIDE SEQUENCE [LARGE SCALE GENOMIC DNA]</scope>
    <source>
        <strain evidence="5">ATCC 33500</strain>
        <strain evidence="8">ATCC 33500 / DSM 1411 / JCM 8866 / NBRC 14739 / NCIMB 2177 / R-4</strain>
    </source>
</reference>
<reference evidence="4 6" key="1">
    <citation type="journal article" date="2014" name="PLoS Genet.">
        <title>Phylogenetically driven sequencing of extremely halophilic archaea reveals strategies for static and dynamic osmo-response.</title>
        <authorList>
            <person name="Becker E.A."/>
            <person name="Seitzer P.M."/>
            <person name="Tritt A."/>
            <person name="Larsen D."/>
            <person name="Krusor M."/>
            <person name="Yao A.I."/>
            <person name="Wu D."/>
            <person name="Madern D."/>
            <person name="Eisen J.A."/>
            <person name="Darling A.E."/>
            <person name="Facciotti M.T."/>
        </authorList>
    </citation>
    <scope>NUCLEOTIDE SEQUENCE [LARGE SCALE GENOMIC DNA]</scope>
    <source>
        <strain evidence="4">ATCC 33500</strain>
        <strain evidence="6">ATCC 33500 / DSM 1411 / JCM 8866 / NBRC 14739 / NCIMB 2177 / R-4</strain>
    </source>
</reference>
<evidence type="ECO:0000313" key="5">
    <source>
        <dbReference type="EMBL" id="QCQ76084.1"/>
    </source>
</evidence>
<evidence type="ECO:0000259" key="2">
    <source>
        <dbReference type="Pfam" id="PF25942"/>
    </source>
</evidence>
<evidence type="ECO:0000313" key="4">
    <source>
        <dbReference type="EMBL" id="ELZ98268.1"/>
    </source>
</evidence>
<dbReference type="EMBL" id="CP007551">
    <property type="protein sequence ID" value="AHZ23844.1"/>
    <property type="molecule type" value="Genomic_DNA"/>
</dbReference>
<evidence type="ECO:0000313" key="6">
    <source>
        <dbReference type="Proteomes" id="UP000011603"/>
    </source>
</evidence>
<protein>
    <recommendedName>
        <fullName evidence="2">Ig-like domain-containing protein</fullName>
    </recommendedName>
</protein>
<dbReference type="GeneID" id="40157295"/>
<evidence type="ECO:0000313" key="8">
    <source>
        <dbReference type="Proteomes" id="UP000299011"/>
    </source>
</evidence>
<proteinExistence type="predicted"/>
<dbReference type="InterPro" id="IPR058929">
    <property type="entry name" value="Ig_halo"/>
</dbReference>
<dbReference type="PATRIC" id="fig|523841.21.peg.3193"/>
<keyword evidence="6" id="KW-1185">Reference proteome</keyword>
<dbReference type="EMBL" id="AOLO01000013">
    <property type="protein sequence ID" value="ELZ98268.1"/>
    <property type="molecule type" value="Genomic_DNA"/>
</dbReference>
<dbReference type="Proteomes" id="UP000011603">
    <property type="component" value="Unassembled WGS sequence"/>
</dbReference>
<accession>I3R8C3</accession>
<dbReference type="AlphaFoldDB" id="I3R8C3"/>
<reference evidence="3 7" key="2">
    <citation type="submission" date="2014-04" db="EMBL/GenBank/DDBJ databases">
        <title>Transcriptional profiles of Haloferax mediterranei on the basis of nitrogen availability.</title>
        <authorList>
            <person name="Bautista V."/>
        </authorList>
    </citation>
    <scope>NUCLEOTIDE SEQUENCE [LARGE SCALE GENOMIC DNA]</scope>
    <source>
        <strain evidence="3">ATCC 33500</strain>
        <strain evidence="7">ATCC 33500 / DSM 1411 / JCM 8866 / NBRC 14739 / NCIMB 2177 / R-4</strain>
    </source>
</reference>
<name>I3R8C3_HALMT</name>
<sequence length="146" mass="16065">MKRRALLSTLGGSYLTLTAGCLSDKDGVTDTQATKTNPTPPPKDTEPETQTPDYEPRANLVVENEDDVNQTLSVRVRDGDDTIIDRSVDVSAGPGFGMSVEDTLVGEGTYHVAAELDTGATLDYEWRVTYERRRPQTPPATHRRQQ</sequence>
<evidence type="ECO:0000256" key="1">
    <source>
        <dbReference type="SAM" id="MobiDB-lite"/>
    </source>
</evidence>